<proteinExistence type="predicted"/>
<feature type="chain" id="PRO_5035843240" description="Tyrosine-protein kinase ephrin type A/B receptor-like domain-containing protein" evidence="2">
    <location>
        <begin position="20"/>
        <end position="291"/>
    </location>
</feature>
<feature type="signal peptide" evidence="2">
    <location>
        <begin position="1"/>
        <end position="19"/>
    </location>
</feature>
<organism evidence="3 4">
    <name type="scientific">Mytilus edulis</name>
    <name type="common">Blue mussel</name>
    <dbReference type="NCBI Taxonomy" id="6550"/>
    <lineage>
        <taxon>Eukaryota</taxon>
        <taxon>Metazoa</taxon>
        <taxon>Spiralia</taxon>
        <taxon>Lophotrochozoa</taxon>
        <taxon>Mollusca</taxon>
        <taxon>Bivalvia</taxon>
        <taxon>Autobranchia</taxon>
        <taxon>Pteriomorphia</taxon>
        <taxon>Mytilida</taxon>
        <taxon>Mytiloidea</taxon>
        <taxon>Mytilidae</taxon>
        <taxon>Mytilinae</taxon>
        <taxon>Mytilus</taxon>
    </lineage>
</organism>
<keyword evidence="1" id="KW-0472">Membrane</keyword>
<evidence type="ECO:0000256" key="1">
    <source>
        <dbReference type="SAM" id="Phobius"/>
    </source>
</evidence>
<dbReference type="EMBL" id="CAJPWZ010002206">
    <property type="protein sequence ID" value="CAG2233374.1"/>
    <property type="molecule type" value="Genomic_DNA"/>
</dbReference>
<gene>
    <name evidence="3" type="ORF">MEDL_46031</name>
</gene>
<evidence type="ECO:0008006" key="5">
    <source>
        <dbReference type="Google" id="ProtNLM"/>
    </source>
</evidence>
<evidence type="ECO:0000313" key="4">
    <source>
        <dbReference type="Proteomes" id="UP000683360"/>
    </source>
</evidence>
<accession>A0A8S3TUH8</accession>
<evidence type="ECO:0000256" key="2">
    <source>
        <dbReference type="SAM" id="SignalP"/>
    </source>
</evidence>
<keyword evidence="2" id="KW-0732">Signal</keyword>
<evidence type="ECO:0000313" key="3">
    <source>
        <dbReference type="EMBL" id="CAG2233374.1"/>
    </source>
</evidence>
<sequence>MMALNGLILTYVIFISINAIDSKTCSRKRSFVSGGATIYTVEYYCCANSYSKNGACEICPVGYTTNQEGTDCDPCPDGHYGSRCAYPCFCKQDERCNKIFSVSEDTNNMTVNLTDHRKLFGFSRKDFRIAVYAGCSGLVLVIFCVLVGYVCYIKGNQHAANVCVSTLAVNNVSSYSIQTPLQRSCPEAEENRTNHGEIEAITFYTEEPAMMIEDNENEGNEYYWNKDNVPGRCDNYLIPYETAETNGDEFICFSNEYEQQTILRDEPFDPVYLNLYQPLNHQPVQHHYTEL</sequence>
<feature type="transmembrane region" description="Helical" evidence="1">
    <location>
        <begin position="129"/>
        <end position="152"/>
    </location>
</feature>
<dbReference type="Proteomes" id="UP000683360">
    <property type="component" value="Unassembled WGS sequence"/>
</dbReference>
<comment type="caution">
    <text evidence="3">The sequence shown here is derived from an EMBL/GenBank/DDBJ whole genome shotgun (WGS) entry which is preliminary data.</text>
</comment>
<name>A0A8S3TUH8_MYTED</name>
<keyword evidence="1" id="KW-0812">Transmembrane</keyword>
<keyword evidence="1" id="KW-1133">Transmembrane helix</keyword>
<reference evidence="3" key="1">
    <citation type="submission" date="2021-03" db="EMBL/GenBank/DDBJ databases">
        <authorList>
            <person name="Bekaert M."/>
        </authorList>
    </citation>
    <scope>NUCLEOTIDE SEQUENCE</scope>
</reference>
<keyword evidence="4" id="KW-1185">Reference proteome</keyword>
<protein>
    <recommendedName>
        <fullName evidence="5">Tyrosine-protein kinase ephrin type A/B receptor-like domain-containing protein</fullName>
    </recommendedName>
</protein>
<dbReference type="AlphaFoldDB" id="A0A8S3TUH8"/>
<dbReference type="OrthoDB" id="10323312at2759"/>